<accession>A0A9W7MTE8</accession>
<gene>
    <name evidence="2" type="ORF">HRI_004747200</name>
</gene>
<sequence>MNVIHEVLSEFCACSGHRVSVAKTQIFFSKNCDPNVCIDLGQRLGFEVVGDLEKYLGVPLLHERVTKATYAYLLDRMEKRLAGWVANSLSLAGRITLAKVVLQAIPSYVMQATMLPKGLCHEMERIIRRFVWGGGRENRSISLVSWENMRKPLMDGGMGFKDLSVQNNAFLMKVGFEILTQPSKLWVKVIKEKYGWRETVPSSINRSRCSRLWKGLDMVWDEVKRSILWNVRKGEHTDFWYDTWVDLEGPLVERCSLPFTPLPTPVVRMVTTLGEWDWRYLETLLSDTILAKLEAIQPPRAWFGEDVPCYRWEENRCFSVRSAYRMLVGAQLATVEDKWRVVWGLKLPHRVRMFMWLVLRHSLFTNMERCRRKIATDRGCWICRRGDEDEDHVLRRCSAAKLLWQQLVPRASLHDFETMEFDAWLLYNLKMKANTRIGGRRGCLGLR</sequence>
<dbReference type="Pfam" id="PF13966">
    <property type="entry name" value="zf-RVT"/>
    <property type="match status" value="1"/>
</dbReference>
<feature type="domain" description="Reverse transcriptase zinc-binding" evidence="1">
    <location>
        <begin position="318"/>
        <end position="404"/>
    </location>
</feature>
<dbReference type="EMBL" id="BSYR01000057">
    <property type="protein sequence ID" value="GMJ10780.1"/>
    <property type="molecule type" value="Genomic_DNA"/>
</dbReference>
<dbReference type="OrthoDB" id="1744389at2759"/>
<dbReference type="AlphaFoldDB" id="A0A9W7MTE8"/>
<protein>
    <recommendedName>
        <fullName evidence="1">Reverse transcriptase zinc-binding domain-containing protein</fullName>
    </recommendedName>
</protein>
<dbReference type="PANTHER" id="PTHR33116">
    <property type="entry name" value="REVERSE TRANSCRIPTASE ZINC-BINDING DOMAIN-CONTAINING PROTEIN-RELATED-RELATED"/>
    <property type="match status" value="1"/>
</dbReference>
<comment type="caution">
    <text evidence="2">The sequence shown here is derived from an EMBL/GenBank/DDBJ whole genome shotgun (WGS) entry which is preliminary data.</text>
</comment>
<evidence type="ECO:0000313" key="3">
    <source>
        <dbReference type="Proteomes" id="UP001165190"/>
    </source>
</evidence>
<evidence type="ECO:0000259" key="1">
    <source>
        <dbReference type="Pfam" id="PF13966"/>
    </source>
</evidence>
<organism evidence="2 3">
    <name type="scientific">Hibiscus trionum</name>
    <name type="common">Flower of an hour</name>
    <dbReference type="NCBI Taxonomy" id="183268"/>
    <lineage>
        <taxon>Eukaryota</taxon>
        <taxon>Viridiplantae</taxon>
        <taxon>Streptophyta</taxon>
        <taxon>Embryophyta</taxon>
        <taxon>Tracheophyta</taxon>
        <taxon>Spermatophyta</taxon>
        <taxon>Magnoliopsida</taxon>
        <taxon>eudicotyledons</taxon>
        <taxon>Gunneridae</taxon>
        <taxon>Pentapetalae</taxon>
        <taxon>rosids</taxon>
        <taxon>malvids</taxon>
        <taxon>Malvales</taxon>
        <taxon>Malvaceae</taxon>
        <taxon>Malvoideae</taxon>
        <taxon>Hibiscus</taxon>
    </lineage>
</organism>
<dbReference type="PANTHER" id="PTHR33116:SF86">
    <property type="entry name" value="REVERSE TRANSCRIPTASE DOMAIN-CONTAINING PROTEIN"/>
    <property type="match status" value="1"/>
</dbReference>
<dbReference type="InterPro" id="IPR026960">
    <property type="entry name" value="RVT-Znf"/>
</dbReference>
<dbReference type="Proteomes" id="UP001165190">
    <property type="component" value="Unassembled WGS sequence"/>
</dbReference>
<proteinExistence type="predicted"/>
<name>A0A9W7MTE8_HIBTR</name>
<reference evidence="2" key="1">
    <citation type="submission" date="2023-05" db="EMBL/GenBank/DDBJ databases">
        <title>Genome and transcriptome analyses reveal genes involved in the formation of fine ridges on petal epidermal cells in Hibiscus trionum.</title>
        <authorList>
            <person name="Koshimizu S."/>
            <person name="Masuda S."/>
            <person name="Ishii T."/>
            <person name="Shirasu K."/>
            <person name="Hoshino A."/>
            <person name="Arita M."/>
        </authorList>
    </citation>
    <scope>NUCLEOTIDE SEQUENCE</scope>
    <source>
        <strain evidence="2">Hamamatsu line</strain>
    </source>
</reference>
<evidence type="ECO:0000313" key="2">
    <source>
        <dbReference type="EMBL" id="GMJ10780.1"/>
    </source>
</evidence>
<keyword evidence="3" id="KW-1185">Reference proteome</keyword>